<dbReference type="InterPro" id="IPR012094">
    <property type="entry name" value="tRNA_Ile_lys_synt"/>
</dbReference>
<evidence type="ECO:0000256" key="5">
    <source>
        <dbReference type="ARBA" id="ARBA00048539"/>
    </source>
</evidence>
<dbReference type="Gene3D" id="3.40.50.620">
    <property type="entry name" value="HUPs"/>
    <property type="match status" value="1"/>
</dbReference>
<dbReference type="Pfam" id="PF01171">
    <property type="entry name" value="ATP_bind_3"/>
    <property type="match status" value="1"/>
</dbReference>
<keyword evidence="1 6" id="KW-0436">Ligase</keyword>
<dbReference type="EC" id="6.3.4.19" evidence="6"/>
<evidence type="ECO:0000313" key="9">
    <source>
        <dbReference type="Proteomes" id="UP000252147"/>
    </source>
</evidence>
<evidence type="ECO:0000256" key="3">
    <source>
        <dbReference type="ARBA" id="ARBA00022741"/>
    </source>
</evidence>
<dbReference type="GO" id="GO:0006400">
    <property type="term" value="P:tRNA modification"/>
    <property type="evidence" value="ECO:0007669"/>
    <property type="project" value="UniProtKB-UniRule"/>
</dbReference>
<dbReference type="Gene3D" id="1.20.59.20">
    <property type="match status" value="1"/>
</dbReference>
<comment type="function">
    <text evidence="6">Ligates lysine onto the cytidine present at position 34 of the AUA codon-specific tRNA(Ile) that contains the anticodon CAU, in an ATP-dependent manner. Cytidine is converted to lysidine, thus changing the amino acid specificity of the tRNA from methionine to isoleucine.</text>
</comment>
<organism evidence="8 9">
    <name type="scientific">SAR86 cluster bacterium</name>
    <dbReference type="NCBI Taxonomy" id="2030880"/>
    <lineage>
        <taxon>Bacteria</taxon>
        <taxon>Pseudomonadati</taxon>
        <taxon>Pseudomonadota</taxon>
        <taxon>Gammaproteobacteria</taxon>
        <taxon>SAR86 cluster</taxon>
    </lineage>
</organism>
<dbReference type="InterPro" id="IPR011063">
    <property type="entry name" value="TilS/TtcA_N"/>
</dbReference>
<gene>
    <name evidence="6 8" type="primary">tilS</name>
    <name evidence="8" type="ORF">DBW97_03700</name>
</gene>
<evidence type="ECO:0000259" key="7">
    <source>
        <dbReference type="Pfam" id="PF01171"/>
    </source>
</evidence>
<dbReference type="EMBL" id="QOPD01000006">
    <property type="protein sequence ID" value="RCL37902.1"/>
    <property type="molecule type" value="Genomic_DNA"/>
</dbReference>
<evidence type="ECO:0000313" key="8">
    <source>
        <dbReference type="EMBL" id="RCL37902.1"/>
    </source>
</evidence>
<dbReference type="PANTHER" id="PTHR43033:SF1">
    <property type="entry name" value="TRNA(ILE)-LYSIDINE SYNTHASE-RELATED"/>
    <property type="match status" value="1"/>
</dbReference>
<comment type="domain">
    <text evidence="6">The N-terminal region contains the highly conserved SGGXDS motif, predicted to be a P-loop motif involved in ATP binding.</text>
</comment>
<dbReference type="GO" id="GO:0032267">
    <property type="term" value="F:tRNA(Ile)-lysidine synthase activity"/>
    <property type="evidence" value="ECO:0007669"/>
    <property type="project" value="UniProtKB-EC"/>
</dbReference>
<dbReference type="GO" id="GO:0005524">
    <property type="term" value="F:ATP binding"/>
    <property type="evidence" value="ECO:0007669"/>
    <property type="project" value="UniProtKB-UniRule"/>
</dbReference>
<dbReference type="CDD" id="cd01992">
    <property type="entry name" value="TilS_N"/>
    <property type="match status" value="1"/>
</dbReference>
<dbReference type="NCBIfam" id="TIGR02432">
    <property type="entry name" value="lysidine_TilS_N"/>
    <property type="match status" value="1"/>
</dbReference>
<protein>
    <recommendedName>
        <fullName evidence="6">tRNA(Ile)-lysidine synthase</fullName>
        <ecNumber evidence="6">6.3.4.19</ecNumber>
    </recommendedName>
    <alternativeName>
        <fullName evidence="6">tRNA(Ile)-2-lysyl-cytidine synthase</fullName>
    </alternativeName>
    <alternativeName>
        <fullName evidence="6">tRNA(Ile)-lysidine synthetase</fullName>
    </alternativeName>
</protein>
<keyword evidence="3 6" id="KW-0547">Nucleotide-binding</keyword>
<dbReference type="InterPro" id="IPR012795">
    <property type="entry name" value="tRNA_Ile_lys_synt_N"/>
</dbReference>
<accession>A0A368BM14</accession>
<comment type="catalytic activity">
    <reaction evidence="5 6">
        <text>cytidine(34) in tRNA(Ile2) + L-lysine + ATP = lysidine(34) in tRNA(Ile2) + AMP + diphosphate + H(+)</text>
        <dbReference type="Rhea" id="RHEA:43744"/>
        <dbReference type="Rhea" id="RHEA-COMP:10625"/>
        <dbReference type="Rhea" id="RHEA-COMP:10670"/>
        <dbReference type="ChEBI" id="CHEBI:15378"/>
        <dbReference type="ChEBI" id="CHEBI:30616"/>
        <dbReference type="ChEBI" id="CHEBI:32551"/>
        <dbReference type="ChEBI" id="CHEBI:33019"/>
        <dbReference type="ChEBI" id="CHEBI:82748"/>
        <dbReference type="ChEBI" id="CHEBI:83665"/>
        <dbReference type="ChEBI" id="CHEBI:456215"/>
        <dbReference type="EC" id="6.3.4.19"/>
    </reaction>
</comment>
<reference evidence="8 9" key="1">
    <citation type="journal article" date="2018" name="Microbiome">
        <title>Fine metagenomic profile of the Mediterranean stratified and mixed water columns revealed by assembly and recruitment.</title>
        <authorList>
            <person name="Haro-Moreno J.M."/>
            <person name="Lopez-Perez M."/>
            <person name="De La Torre J.R."/>
            <person name="Picazo A."/>
            <person name="Camacho A."/>
            <person name="Rodriguez-Valera F."/>
        </authorList>
    </citation>
    <scope>NUCLEOTIDE SEQUENCE [LARGE SCALE GENOMIC DNA]</scope>
    <source>
        <strain evidence="8">MED-G83</strain>
    </source>
</reference>
<dbReference type="HAMAP" id="MF_01161">
    <property type="entry name" value="tRNA_Ile_lys_synt"/>
    <property type="match status" value="1"/>
</dbReference>
<dbReference type="SUPFAM" id="SSF82829">
    <property type="entry name" value="MesJ substrate recognition domain-like"/>
    <property type="match status" value="1"/>
</dbReference>
<dbReference type="PANTHER" id="PTHR43033">
    <property type="entry name" value="TRNA(ILE)-LYSIDINE SYNTHASE-RELATED"/>
    <property type="match status" value="1"/>
</dbReference>
<dbReference type="GO" id="GO:0005737">
    <property type="term" value="C:cytoplasm"/>
    <property type="evidence" value="ECO:0007669"/>
    <property type="project" value="UniProtKB-SubCell"/>
</dbReference>
<evidence type="ECO:0000256" key="1">
    <source>
        <dbReference type="ARBA" id="ARBA00022598"/>
    </source>
</evidence>
<keyword evidence="2 6" id="KW-0819">tRNA processing</keyword>
<evidence type="ECO:0000256" key="4">
    <source>
        <dbReference type="ARBA" id="ARBA00022840"/>
    </source>
</evidence>
<dbReference type="SUPFAM" id="SSF52402">
    <property type="entry name" value="Adenine nucleotide alpha hydrolases-like"/>
    <property type="match status" value="1"/>
</dbReference>
<keyword evidence="4 6" id="KW-0067">ATP-binding</keyword>
<dbReference type="AlphaFoldDB" id="A0A368BM14"/>
<feature type="domain" description="tRNA(Ile)-lysidine/2-thiocytidine synthase N-terminal" evidence="7">
    <location>
        <begin position="17"/>
        <end position="193"/>
    </location>
</feature>
<feature type="binding site" evidence="6">
    <location>
        <begin position="23"/>
        <end position="28"/>
    </location>
    <ligand>
        <name>ATP</name>
        <dbReference type="ChEBI" id="CHEBI:30616"/>
    </ligand>
</feature>
<dbReference type="InterPro" id="IPR014729">
    <property type="entry name" value="Rossmann-like_a/b/a_fold"/>
</dbReference>
<evidence type="ECO:0000256" key="2">
    <source>
        <dbReference type="ARBA" id="ARBA00022694"/>
    </source>
</evidence>
<comment type="subcellular location">
    <subcellularLocation>
        <location evidence="6">Cytoplasm</location>
    </subcellularLocation>
</comment>
<dbReference type="Proteomes" id="UP000252147">
    <property type="component" value="Unassembled WGS sequence"/>
</dbReference>
<name>A0A368BM14_9GAMM</name>
<proteinExistence type="inferred from homology"/>
<comment type="caution">
    <text evidence="8">The sequence shown here is derived from an EMBL/GenBank/DDBJ whole genome shotgun (WGS) entry which is preliminary data.</text>
</comment>
<keyword evidence="6" id="KW-0963">Cytoplasm</keyword>
<evidence type="ECO:0000256" key="6">
    <source>
        <dbReference type="HAMAP-Rule" id="MF_01161"/>
    </source>
</evidence>
<comment type="similarity">
    <text evidence="6">Belongs to the tRNA(Ile)-lysidine synthase family.</text>
</comment>
<sequence length="320" mass="36526">MNFFTPEELSIIFNAKKVVVAFSGGPDSTLALLATKGSLKDSSKLSALHINHQAQTASSEWEQGCEKLCQKLSITFKSVKVKVKVEDQGFEAAARVARQKVFQQFESETVLILGHHADDQVETVLFRIFRGTGIKGLAGMKRISRHSDLVFIRPLMGLNKSEILNHLKAVKQEFIIDETNNENVYSRNFLRNEVIPLIKEKWPNVDKSINRMAQILDQQNTLYEKLIAEKYLLLSDEEGLLFQQLSELDYFMRSEIIRFWLNQMGCAVPNESQMKEIDKSFFQSRQGANPVLKFQRDDGQNAGVVLSKYNNYLIAEKLDE</sequence>